<dbReference type="PANTHER" id="PTHR31978">
    <property type="entry name" value="INTRAFLAGELLAR TRANSPORT PROTEIN 20 HOMOLOG"/>
    <property type="match status" value="1"/>
</dbReference>
<dbReference type="GeneTree" id="ENSGT00390000003413"/>
<accession>A0A673XTV2</accession>
<organism evidence="4 5">
    <name type="scientific">Salmo trutta</name>
    <name type="common">Brown trout</name>
    <dbReference type="NCBI Taxonomy" id="8032"/>
    <lineage>
        <taxon>Eukaryota</taxon>
        <taxon>Metazoa</taxon>
        <taxon>Chordata</taxon>
        <taxon>Craniata</taxon>
        <taxon>Vertebrata</taxon>
        <taxon>Euteleostomi</taxon>
        <taxon>Actinopterygii</taxon>
        <taxon>Neopterygii</taxon>
        <taxon>Teleostei</taxon>
        <taxon>Protacanthopterygii</taxon>
        <taxon>Salmoniformes</taxon>
        <taxon>Salmonidae</taxon>
        <taxon>Salmoninae</taxon>
        <taxon>Salmo</taxon>
    </lineage>
</organism>
<dbReference type="Pfam" id="PF14931">
    <property type="entry name" value="IFT20"/>
    <property type="match status" value="1"/>
</dbReference>
<evidence type="ECO:0000256" key="2">
    <source>
        <dbReference type="ARBA" id="ARBA00023054"/>
    </source>
</evidence>
<keyword evidence="3" id="KW-0966">Cell projection</keyword>
<reference evidence="4" key="1">
    <citation type="submission" date="2025-08" db="UniProtKB">
        <authorList>
            <consortium name="Ensembl"/>
        </authorList>
    </citation>
    <scope>IDENTIFICATION</scope>
</reference>
<evidence type="ECO:0000256" key="3">
    <source>
        <dbReference type="ARBA" id="ARBA00023273"/>
    </source>
</evidence>
<dbReference type="InterPro" id="IPR028172">
    <property type="entry name" value="FT20"/>
</dbReference>
<keyword evidence="5" id="KW-1185">Reference proteome</keyword>
<gene>
    <name evidence="4" type="primary">IFT20</name>
    <name evidence="4" type="synonym">ift20</name>
</gene>
<dbReference type="GO" id="GO:0061512">
    <property type="term" value="P:protein localization to cilium"/>
    <property type="evidence" value="ECO:0007669"/>
    <property type="project" value="TreeGrafter"/>
</dbReference>
<reference evidence="4" key="2">
    <citation type="submission" date="2025-09" db="UniProtKB">
        <authorList>
            <consortium name="Ensembl"/>
        </authorList>
    </citation>
    <scope>IDENTIFICATION</scope>
</reference>
<dbReference type="PANTHER" id="PTHR31978:SF1">
    <property type="entry name" value="INTRAFLAGELLAR TRANSPORT PROTEIN 20 HOMOLOG"/>
    <property type="match status" value="1"/>
</dbReference>
<protein>
    <submittedName>
        <fullName evidence="4">Intraflagellar transport 20 homolog (Chlamydomonas)</fullName>
    </submittedName>
</protein>
<dbReference type="Proteomes" id="UP000472277">
    <property type="component" value="Chromosome 26"/>
</dbReference>
<dbReference type="GO" id="GO:0005737">
    <property type="term" value="C:cytoplasm"/>
    <property type="evidence" value="ECO:0007669"/>
    <property type="project" value="TreeGrafter"/>
</dbReference>
<keyword evidence="2" id="KW-0175">Coiled coil</keyword>
<dbReference type="GO" id="GO:0043005">
    <property type="term" value="C:neuron projection"/>
    <property type="evidence" value="ECO:0007669"/>
    <property type="project" value="TreeGrafter"/>
</dbReference>
<evidence type="ECO:0000313" key="4">
    <source>
        <dbReference type="Ensembl" id="ENSSTUP00000024617.1"/>
    </source>
</evidence>
<sequence>MAKDPLAEAGLHFDELNKLRVLEPEVDQKTTELKEECEDFVDKISQFQKIVGGLIELVDELAKEAETEKMKVRVVSFLVHLYRAQTHTHRCRTFCSLIQSQLFSTCQLDQRDRWLYYLQAISG</sequence>
<comment type="subcellular location">
    <subcellularLocation>
        <location evidence="1">Cell projection</location>
        <location evidence="1">Cilium</location>
    </subcellularLocation>
</comment>
<dbReference type="GO" id="GO:0036064">
    <property type="term" value="C:ciliary basal body"/>
    <property type="evidence" value="ECO:0007669"/>
    <property type="project" value="TreeGrafter"/>
</dbReference>
<dbReference type="GO" id="GO:0097730">
    <property type="term" value="C:non-motile cilium"/>
    <property type="evidence" value="ECO:0007669"/>
    <property type="project" value="TreeGrafter"/>
</dbReference>
<dbReference type="GO" id="GO:0097546">
    <property type="term" value="C:ciliary base"/>
    <property type="evidence" value="ECO:0007669"/>
    <property type="project" value="TreeGrafter"/>
</dbReference>
<name>A0A673XTV2_SALTR</name>
<evidence type="ECO:0000256" key="1">
    <source>
        <dbReference type="ARBA" id="ARBA00004138"/>
    </source>
</evidence>
<dbReference type="GO" id="GO:0030990">
    <property type="term" value="C:intraciliary transport particle"/>
    <property type="evidence" value="ECO:0007669"/>
    <property type="project" value="TreeGrafter"/>
</dbReference>
<evidence type="ECO:0000313" key="5">
    <source>
        <dbReference type="Proteomes" id="UP000472277"/>
    </source>
</evidence>
<proteinExistence type="predicted"/>
<dbReference type="GO" id="GO:0005813">
    <property type="term" value="C:centrosome"/>
    <property type="evidence" value="ECO:0007669"/>
    <property type="project" value="TreeGrafter"/>
</dbReference>
<dbReference type="GO" id="GO:0060271">
    <property type="term" value="P:cilium assembly"/>
    <property type="evidence" value="ECO:0007669"/>
    <property type="project" value="TreeGrafter"/>
</dbReference>
<dbReference type="Ensembl" id="ENSSTUT00000025817.1">
    <property type="protein sequence ID" value="ENSSTUP00000024617.1"/>
    <property type="gene ID" value="ENSSTUG00000010765.1"/>
</dbReference>
<dbReference type="AlphaFoldDB" id="A0A673XTV2"/>